<dbReference type="PANTHER" id="PTHR24148">
    <property type="entry name" value="ANKYRIN REPEAT DOMAIN-CONTAINING PROTEIN 39 HOMOLOG-RELATED"/>
    <property type="match status" value="1"/>
</dbReference>
<sequence length="661" mass="74753">MLRMASSFQIQNPDVEPAEISSSYLFRYLPLNNEGDIRLFTLLPANFNDDLHVLFQAVSFENDATPYEALSYVWGVERTHAISSESGTIETPANLVLALRYIRSETESLVLFADAICINNEDQNNELERGRQVSLMSRVYQKASQVLVWLGEDDQGELNSVKWLLETFRNTPDRHISLTPPHLKVDLQNSDIFRQNLKMLGSLLSRSWFSRGWITQEICLARHAVMLNGRSRMDWAELLNLYKELYRNARGLAQCIFDQDHRAAKSKLARSLRTSKFPDPSARVLDFSYILSLSNNEQTTDPKDKVYSALSLAAESIRHSIVVDYTDIVSIEQVYTEATRAIITHEKRYSVLSQVESHRRDPKLPSWPSWVPDWRVKRLAQSMFAVKYQMGCSHGLKAIDLGFTASSSSELPILAHHVGQVVAIHDLELLRSDLNSAAQQDWRRMAAAIMRFAMSVWSDNHIPYQNASSYLAILRTLSADTLPFSDRISKGMRNRYFPLHQDILLNGVEFTEATSGVLALYYATMLETSQQHKNTATCPFDKQPKVAPFAQIDDVFLSNAMKEIKTQISIQTLHRSLFIAANGRIGLACASTTVGDEIYCFQGAAIPFLLRPTAKVSTFTLVAECYLDGIMRGELYTVEGEGDVKRLVSTDGGTFDRIFLK</sequence>
<dbReference type="STRING" id="576137.A0A1L7WJ92"/>
<protein>
    <recommendedName>
        <fullName evidence="1">Heterokaryon incompatibility domain-containing protein</fullName>
    </recommendedName>
</protein>
<gene>
    <name evidence="2" type="ORF">PAC_02730</name>
</gene>
<dbReference type="PANTHER" id="PTHR24148:SF82">
    <property type="entry name" value="HETEROKARYON INCOMPATIBILITY DOMAIN-CONTAINING PROTEIN"/>
    <property type="match status" value="1"/>
</dbReference>
<name>A0A1L7WJ92_9HELO</name>
<evidence type="ECO:0000313" key="2">
    <source>
        <dbReference type="EMBL" id="CZR52853.1"/>
    </source>
</evidence>
<feature type="domain" description="Heterokaryon incompatibility" evidence="1">
    <location>
        <begin position="67"/>
        <end position="217"/>
    </location>
</feature>
<dbReference type="EMBL" id="FJOG01000003">
    <property type="protein sequence ID" value="CZR52853.1"/>
    <property type="molecule type" value="Genomic_DNA"/>
</dbReference>
<proteinExistence type="predicted"/>
<dbReference type="AlphaFoldDB" id="A0A1L7WJ92"/>
<accession>A0A1L7WJ92</accession>
<dbReference type="Pfam" id="PF06985">
    <property type="entry name" value="HET"/>
    <property type="match status" value="1"/>
</dbReference>
<dbReference type="OrthoDB" id="2157530at2759"/>
<reference evidence="2 3" key="1">
    <citation type="submission" date="2016-03" db="EMBL/GenBank/DDBJ databases">
        <authorList>
            <person name="Ploux O."/>
        </authorList>
    </citation>
    <scope>NUCLEOTIDE SEQUENCE [LARGE SCALE GENOMIC DNA]</scope>
    <source>
        <strain evidence="2 3">UAMH 11012</strain>
    </source>
</reference>
<dbReference type="InterPro" id="IPR010730">
    <property type="entry name" value="HET"/>
</dbReference>
<dbReference type="InterPro" id="IPR052895">
    <property type="entry name" value="HetReg/Transcr_Mod"/>
</dbReference>
<evidence type="ECO:0000259" key="1">
    <source>
        <dbReference type="Pfam" id="PF06985"/>
    </source>
</evidence>
<evidence type="ECO:0000313" key="3">
    <source>
        <dbReference type="Proteomes" id="UP000184330"/>
    </source>
</evidence>
<dbReference type="Pfam" id="PF26639">
    <property type="entry name" value="Het-6_barrel"/>
    <property type="match status" value="1"/>
</dbReference>
<keyword evidence="3" id="KW-1185">Reference proteome</keyword>
<dbReference type="Proteomes" id="UP000184330">
    <property type="component" value="Unassembled WGS sequence"/>
</dbReference>
<organism evidence="2 3">
    <name type="scientific">Phialocephala subalpina</name>
    <dbReference type="NCBI Taxonomy" id="576137"/>
    <lineage>
        <taxon>Eukaryota</taxon>
        <taxon>Fungi</taxon>
        <taxon>Dikarya</taxon>
        <taxon>Ascomycota</taxon>
        <taxon>Pezizomycotina</taxon>
        <taxon>Leotiomycetes</taxon>
        <taxon>Helotiales</taxon>
        <taxon>Mollisiaceae</taxon>
        <taxon>Phialocephala</taxon>
        <taxon>Phialocephala fortinii species complex</taxon>
    </lineage>
</organism>